<evidence type="ECO:0000256" key="7">
    <source>
        <dbReference type="SAM" id="Phobius"/>
    </source>
</evidence>
<dbReference type="Pfam" id="PF04024">
    <property type="entry name" value="PspC"/>
    <property type="match status" value="1"/>
</dbReference>
<dbReference type="PANTHER" id="PTHR33885:SF3">
    <property type="entry name" value="PHAGE SHOCK PROTEIN C"/>
    <property type="match status" value="1"/>
</dbReference>
<dbReference type="EMBL" id="JAENBP010000001">
    <property type="protein sequence ID" value="MBJ8349188.1"/>
    <property type="molecule type" value="Genomic_DNA"/>
</dbReference>
<reference evidence="9 10" key="1">
    <citation type="journal article" date="2021" name="Int. J. Syst. Evol. Microbiol.">
        <title>Streptococcus vicugnae sp. nov., isolated from faeces of alpacas (Vicugna pacos) and cattle (Bos taurus), Streptococcus zalophi sp. nov., and Streptococcus pacificus sp. nov., isolated from respiratory tract of California sea lions (Zalophus californianus).</title>
        <authorList>
            <person name="Volokhov D.V."/>
            <person name="Zagorodnyaya T.A."/>
            <person name="Shen Z."/>
            <person name="Blom J."/>
            <person name="Furtak V.A."/>
            <person name="Eisenberg T."/>
            <person name="Fan P."/>
            <person name="Jeong K.C."/>
            <person name="Gao Y."/>
            <person name="Zhang S."/>
            <person name="Amselle M."/>
        </authorList>
    </citation>
    <scope>NUCLEOTIDE SEQUENCE [LARGE SCALE GENOMIC DNA]</scope>
    <source>
        <strain evidence="10">CSL7508-lung</strain>
    </source>
</reference>
<evidence type="ECO:0000256" key="5">
    <source>
        <dbReference type="ARBA" id="ARBA00023136"/>
    </source>
</evidence>
<organism evidence="9 10">
    <name type="scientific">Streptococcus zalophi</name>
    <dbReference type="NCBI Taxonomy" id="640031"/>
    <lineage>
        <taxon>Bacteria</taxon>
        <taxon>Bacillati</taxon>
        <taxon>Bacillota</taxon>
        <taxon>Bacilli</taxon>
        <taxon>Lactobacillales</taxon>
        <taxon>Streptococcaceae</taxon>
        <taxon>Streptococcus</taxon>
    </lineage>
</organism>
<evidence type="ECO:0000259" key="8">
    <source>
        <dbReference type="Pfam" id="PF04024"/>
    </source>
</evidence>
<dbReference type="AlphaFoldDB" id="A0A934UD08"/>
<evidence type="ECO:0000256" key="1">
    <source>
        <dbReference type="ARBA" id="ARBA00004162"/>
    </source>
</evidence>
<dbReference type="GO" id="GO:0005886">
    <property type="term" value="C:plasma membrane"/>
    <property type="evidence" value="ECO:0007669"/>
    <property type="project" value="UniProtKB-SubCell"/>
</dbReference>
<feature type="region of interest" description="Disordered" evidence="6">
    <location>
        <begin position="63"/>
        <end position="88"/>
    </location>
</feature>
<evidence type="ECO:0000313" key="9">
    <source>
        <dbReference type="EMBL" id="MBJ8349188.1"/>
    </source>
</evidence>
<comment type="caution">
    <text evidence="9">The sequence shown here is derived from an EMBL/GenBank/DDBJ whole genome shotgun (WGS) entry which is preliminary data.</text>
</comment>
<dbReference type="InterPro" id="IPR007168">
    <property type="entry name" value="Phageshock_PspC_N"/>
</dbReference>
<evidence type="ECO:0000256" key="3">
    <source>
        <dbReference type="ARBA" id="ARBA00022692"/>
    </source>
</evidence>
<accession>A0A934UD08</accession>
<protein>
    <submittedName>
        <fullName evidence="9">PspC domain-containing protein</fullName>
    </submittedName>
</protein>
<dbReference type="InterPro" id="IPR052027">
    <property type="entry name" value="PspC"/>
</dbReference>
<evidence type="ECO:0000256" key="4">
    <source>
        <dbReference type="ARBA" id="ARBA00022989"/>
    </source>
</evidence>
<evidence type="ECO:0000256" key="2">
    <source>
        <dbReference type="ARBA" id="ARBA00022475"/>
    </source>
</evidence>
<keyword evidence="5 7" id="KW-0472">Membrane</keyword>
<proteinExistence type="predicted"/>
<keyword evidence="2" id="KW-1003">Cell membrane</keyword>
<feature type="compositionally biased region" description="Basic and acidic residues" evidence="6">
    <location>
        <begin position="75"/>
        <end position="88"/>
    </location>
</feature>
<comment type="subcellular location">
    <subcellularLocation>
        <location evidence="1">Cell membrane</location>
        <topology evidence="1">Single-pass membrane protein</topology>
    </subcellularLocation>
</comment>
<keyword evidence="4 7" id="KW-1133">Transmembrane helix</keyword>
<dbReference type="Proteomes" id="UP000644875">
    <property type="component" value="Unassembled WGS sequence"/>
</dbReference>
<feature type="domain" description="Phage shock protein PspC N-terminal" evidence="8">
    <location>
        <begin position="3"/>
        <end position="58"/>
    </location>
</feature>
<keyword evidence="10" id="KW-1185">Reference proteome</keyword>
<keyword evidence="3 7" id="KW-0812">Transmembrane</keyword>
<name>A0A934UD08_9STRE</name>
<dbReference type="PANTHER" id="PTHR33885">
    <property type="entry name" value="PHAGE SHOCK PROTEIN C"/>
    <property type="match status" value="1"/>
</dbReference>
<evidence type="ECO:0000313" key="10">
    <source>
        <dbReference type="Proteomes" id="UP000644875"/>
    </source>
</evidence>
<gene>
    <name evidence="9" type="ORF">JHK64_00900</name>
</gene>
<feature type="transmembrane region" description="Helical" evidence="7">
    <location>
        <begin position="33"/>
        <end position="56"/>
    </location>
</feature>
<evidence type="ECO:0000256" key="6">
    <source>
        <dbReference type="SAM" id="MobiDB-lite"/>
    </source>
</evidence>
<sequence>MTKWYKKRENSWLAGVLSGISDKFSLDLGFLRFLFLLIFLYARGVLLIYLILALVLPYKEDETHQAYHQGPRKRKDAEPLDEKEDWFW</sequence>